<organism evidence="1 2">
    <name type="scientific">Actinomadura luzonensis</name>
    <dbReference type="NCBI Taxonomy" id="2805427"/>
    <lineage>
        <taxon>Bacteria</taxon>
        <taxon>Bacillati</taxon>
        <taxon>Actinomycetota</taxon>
        <taxon>Actinomycetes</taxon>
        <taxon>Streptosporangiales</taxon>
        <taxon>Thermomonosporaceae</taxon>
        <taxon>Actinomadura</taxon>
    </lineage>
</organism>
<name>A0ABT0FW42_9ACTN</name>
<dbReference type="Pfam" id="PF20181">
    <property type="entry name" value="DUF6544"/>
    <property type="match status" value="1"/>
</dbReference>
<dbReference type="InterPro" id="IPR046674">
    <property type="entry name" value="DUF6544"/>
</dbReference>
<evidence type="ECO:0000313" key="1">
    <source>
        <dbReference type="EMBL" id="MCK2216118.1"/>
    </source>
</evidence>
<gene>
    <name evidence="1" type="ORF">MF672_020280</name>
</gene>
<evidence type="ECO:0000313" key="2">
    <source>
        <dbReference type="Proteomes" id="UP001317259"/>
    </source>
</evidence>
<dbReference type="EMBL" id="JAKRKC020000001">
    <property type="protein sequence ID" value="MCK2216118.1"/>
    <property type="molecule type" value="Genomic_DNA"/>
</dbReference>
<comment type="caution">
    <text evidence="1">The sequence shown here is derived from an EMBL/GenBank/DDBJ whole genome shotgun (WGS) entry which is preliminary data.</text>
</comment>
<dbReference type="RefSeq" id="WP_242382334.1">
    <property type="nucleotide sequence ID" value="NZ_JAKRKC020000001.1"/>
</dbReference>
<sequence>MSATVVVAPPYLTEEAARDWDVLQEPAERPPVFDPEQAELLPEPARRWLLRAIAPGTPLLRAVVLSMHGTIRLNGWHDFRALQVLDPLRGYVWSAGTRLGLLPVRGFDRYRDGAGEMRWRAMGALPVLSASGPDVTRSAAGRLACELVLAPAAALDPAVGWKSLNEREAVATVPVGGEEHDVRLSVAEDGRLERVTVLRWGNPDKGPYRRHLFGVECLDELTFDGFTVPGRVRAGWWPGTRLWPEGEFIRFTLDDAVYR</sequence>
<proteinExistence type="predicted"/>
<reference evidence="1 2" key="1">
    <citation type="submission" date="2022-04" db="EMBL/GenBank/DDBJ databases">
        <title>Genome draft of Actinomadura sp. ATCC 31491.</title>
        <authorList>
            <person name="Shi X."/>
            <person name="Du Y."/>
        </authorList>
    </citation>
    <scope>NUCLEOTIDE SEQUENCE [LARGE SCALE GENOMIC DNA]</scope>
    <source>
        <strain evidence="1 2">ATCC 31491</strain>
    </source>
</reference>
<keyword evidence="2" id="KW-1185">Reference proteome</keyword>
<dbReference type="Proteomes" id="UP001317259">
    <property type="component" value="Unassembled WGS sequence"/>
</dbReference>
<protein>
    <submittedName>
        <fullName evidence="1">Uncharacterized protein</fullName>
    </submittedName>
</protein>
<accession>A0ABT0FW42</accession>